<dbReference type="InterPro" id="IPR001296">
    <property type="entry name" value="Glyco_trans_1"/>
</dbReference>
<sequence>MNEFIANKKKVLFVGSFKETSKSGGVGGQMFACKTIINSELSSFINWTLIDTTADSNILASKIKRLRKAMLRLFKFIYYMIFFKHDYILIFVADGLSFWEKGLMGLIGKVFTRSKIIIAPRSGLITNDINNKGSLKTFIEYVFKKVDIVICQSKSWQVIFEKLAGENKSKFIIIENLIDYDKYKSIQVRDLRKNEKVVVLFMAWVTRNKGIFELVEAVKMLKNDNCNFKLIIAGLGEDYEVIVDEVEKQGLSDFVDFRGWVLGDKKLKILEESDIFVLPTYFDGYPNSLMEAMASGKACIGTKVGSIPDIINDCKNGILIEKQNVKELYHSLKYLIHNDEIRLKMGSIARDNIREINSIPVGILKYKKIFSIQ</sequence>
<dbReference type="EMBL" id="JBHUOL010000003">
    <property type="protein sequence ID" value="MFD2907245.1"/>
    <property type="molecule type" value="Genomic_DNA"/>
</dbReference>
<name>A0ABW5Z335_9FLAO</name>
<dbReference type="Pfam" id="PF00534">
    <property type="entry name" value="Glycos_transf_1"/>
    <property type="match status" value="1"/>
</dbReference>
<reference evidence="4" key="1">
    <citation type="journal article" date="2019" name="Int. J. Syst. Evol. Microbiol.">
        <title>The Global Catalogue of Microorganisms (GCM) 10K type strain sequencing project: providing services to taxonomists for standard genome sequencing and annotation.</title>
        <authorList>
            <consortium name="The Broad Institute Genomics Platform"/>
            <consortium name="The Broad Institute Genome Sequencing Center for Infectious Disease"/>
            <person name="Wu L."/>
            <person name="Ma J."/>
        </authorList>
    </citation>
    <scope>NUCLEOTIDE SEQUENCE [LARGE SCALE GENOMIC DNA]</scope>
    <source>
        <strain evidence="4">KCTC 52644</strain>
    </source>
</reference>
<proteinExistence type="predicted"/>
<accession>A0ABW5Z335</accession>
<keyword evidence="4" id="KW-1185">Reference proteome</keyword>
<dbReference type="CDD" id="cd03801">
    <property type="entry name" value="GT4_PimA-like"/>
    <property type="match status" value="1"/>
</dbReference>
<keyword evidence="3" id="KW-0328">Glycosyltransferase</keyword>
<keyword evidence="1" id="KW-0812">Transmembrane</keyword>
<protein>
    <submittedName>
        <fullName evidence="3">Glycosyltransferase family 4 protein</fullName>
        <ecNumber evidence="3">2.4.-.-</ecNumber>
    </submittedName>
</protein>
<keyword evidence="3" id="KW-0808">Transferase</keyword>
<organism evidence="3 4">
    <name type="scientific">Flavobacterium ardleyense</name>
    <dbReference type="NCBI Taxonomy" id="2038737"/>
    <lineage>
        <taxon>Bacteria</taxon>
        <taxon>Pseudomonadati</taxon>
        <taxon>Bacteroidota</taxon>
        <taxon>Flavobacteriia</taxon>
        <taxon>Flavobacteriales</taxon>
        <taxon>Flavobacteriaceae</taxon>
        <taxon>Flavobacterium</taxon>
    </lineage>
</organism>
<evidence type="ECO:0000259" key="2">
    <source>
        <dbReference type="Pfam" id="PF00534"/>
    </source>
</evidence>
<dbReference type="EC" id="2.4.-.-" evidence="3"/>
<gene>
    <name evidence="3" type="ORF">ACFSX9_00715</name>
</gene>
<dbReference type="Proteomes" id="UP001597549">
    <property type="component" value="Unassembled WGS sequence"/>
</dbReference>
<evidence type="ECO:0000313" key="4">
    <source>
        <dbReference type="Proteomes" id="UP001597549"/>
    </source>
</evidence>
<dbReference type="GO" id="GO:0016757">
    <property type="term" value="F:glycosyltransferase activity"/>
    <property type="evidence" value="ECO:0007669"/>
    <property type="project" value="UniProtKB-KW"/>
</dbReference>
<feature type="transmembrane region" description="Helical" evidence="1">
    <location>
        <begin position="76"/>
        <end position="99"/>
    </location>
</feature>
<keyword evidence="1" id="KW-1133">Transmembrane helix</keyword>
<feature type="domain" description="Glycosyl transferase family 1" evidence="2">
    <location>
        <begin position="192"/>
        <end position="350"/>
    </location>
</feature>
<dbReference type="RefSeq" id="WP_379803147.1">
    <property type="nucleotide sequence ID" value="NZ_JBHUOL010000003.1"/>
</dbReference>
<dbReference type="Gene3D" id="3.40.50.2000">
    <property type="entry name" value="Glycogen Phosphorylase B"/>
    <property type="match status" value="2"/>
</dbReference>
<keyword evidence="1" id="KW-0472">Membrane</keyword>
<comment type="caution">
    <text evidence="3">The sequence shown here is derived from an EMBL/GenBank/DDBJ whole genome shotgun (WGS) entry which is preliminary data.</text>
</comment>
<evidence type="ECO:0000256" key="1">
    <source>
        <dbReference type="SAM" id="Phobius"/>
    </source>
</evidence>
<dbReference type="PANTHER" id="PTHR12526:SF630">
    <property type="entry name" value="GLYCOSYLTRANSFERASE"/>
    <property type="match status" value="1"/>
</dbReference>
<evidence type="ECO:0000313" key="3">
    <source>
        <dbReference type="EMBL" id="MFD2907245.1"/>
    </source>
</evidence>
<dbReference type="SUPFAM" id="SSF53756">
    <property type="entry name" value="UDP-Glycosyltransferase/glycogen phosphorylase"/>
    <property type="match status" value="1"/>
</dbReference>
<dbReference type="PANTHER" id="PTHR12526">
    <property type="entry name" value="GLYCOSYLTRANSFERASE"/>
    <property type="match status" value="1"/>
</dbReference>